<evidence type="ECO:0000256" key="1">
    <source>
        <dbReference type="SAM" id="MobiDB-lite"/>
    </source>
</evidence>
<reference evidence="2 3" key="1">
    <citation type="submission" date="2021-08" db="EMBL/GenBank/DDBJ databases">
        <authorList>
            <person name="Peeters C."/>
        </authorList>
    </citation>
    <scope>NUCLEOTIDE SEQUENCE [LARGE SCALE GENOMIC DNA]</scope>
    <source>
        <strain evidence="2 3">LMG 23994</strain>
    </source>
</reference>
<accession>A0ABM8Y350</accession>
<dbReference type="Proteomes" id="UP000701702">
    <property type="component" value="Unassembled WGS sequence"/>
</dbReference>
<name>A0ABM8Y350_9BURK</name>
<protein>
    <submittedName>
        <fullName evidence="2">Uncharacterized protein</fullName>
    </submittedName>
</protein>
<keyword evidence="3" id="KW-1185">Reference proteome</keyword>
<sequence length="84" mass="9598">MTHEALLQGNDGADRFNEDNQEPTDEWLVQGDSLVVKMVRRYGFHCSCTKAFGLYWSAGRRASRRLIWPASVNDDNGLRRKLAV</sequence>
<evidence type="ECO:0000313" key="3">
    <source>
        <dbReference type="Proteomes" id="UP000701702"/>
    </source>
</evidence>
<comment type="caution">
    <text evidence="2">The sequence shown here is derived from an EMBL/GenBank/DDBJ whole genome shotgun (WGS) entry which is preliminary data.</text>
</comment>
<proteinExistence type="predicted"/>
<dbReference type="EMBL" id="CAJZAF010000061">
    <property type="protein sequence ID" value="CAG9187190.1"/>
    <property type="molecule type" value="Genomic_DNA"/>
</dbReference>
<evidence type="ECO:0000313" key="2">
    <source>
        <dbReference type="EMBL" id="CAG9187190.1"/>
    </source>
</evidence>
<gene>
    <name evidence="2" type="ORF">LMG23994_06633</name>
</gene>
<organism evidence="2 3">
    <name type="scientific">Cupriavidus pinatubonensis</name>
    <dbReference type="NCBI Taxonomy" id="248026"/>
    <lineage>
        <taxon>Bacteria</taxon>
        <taxon>Pseudomonadati</taxon>
        <taxon>Pseudomonadota</taxon>
        <taxon>Betaproteobacteria</taxon>
        <taxon>Burkholderiales</taxon>
        <taxon>Burkholderiaceae</taxon>
        <taxon>Cupriavidus</taxon>
    </lineage>
</organism>
<feature type="region of interest" description="Disordered" evidence="1">
    <location>
        <begin position="1"/>
        <end position="23"/>
    </location>
</feature>